<evidence type="ECO:0000256" key="2">
    <source>
        <dbReference type="ARBA" id="ARBA00022980"/>
    </source>
</evidence>
<sequence>MSSTSKISRETITKCLDQLLTYSHHDHKRNFLETVELQVVLKNYNTSREKRFSGSLRLPHVIRPRYKICLYGDEKHCDEARLNQIACMSVEDLKSLNKNRKKIRQIDRKYHAFLASETIIRQIPRLFGPSLGKVRKFPILLTHNDNLVDKIRQIKSTLRIQLKKHPNINVPIGHVDMTIEELLTTTTMSVNFIVGLVRKKWQNIDKIFIKSTMGKCHRLY</sequence>
<evidence type="ECO:0000256" key="3">
    <source>
        <dbReference type="ARBA" id="ARBA00023274"/>
    </source>
</evidence>
<dbReference type="Gene3D" id="3.30.190.20">
    <property type="match status" value="1"/>
</dbReference>
<reference evidence="5" key="1">
    <citation type="submission" date="2021-02" db="EMBL/GenBank/DDBJ databases">
        <authorList>
            <person name="Nowell W R."/>
        </authorList>
    </citation>
    <scope>NUCLEOTIDE SEQUENCE</scope>
</reference>
<organism evidence="5 6">
    <name type="scientific">Adineta ricciae</name>
    <name type="common">Rotifer</name>
    <dbReference type="NCBI Taxonomy" id="249248"/>
    <lineage>
        <taxon>Eukaryota</taxon>
        <taxon>Metazoa</taxon>
        <taxon>Spiralia</taxon>
        <taxon>Gnathifera</taxon>
        <taxon>Rotifera</taxon>
        <taxon>Eurotatoria</taxon>
        <taxon>Bdelloidea</taxon>
        <taxon>Adinetida</taxon>
        <taxon>Adinetidae</taxon>
        <taxon>Adineta</taxon>
    </lineage>
</organism>
<evidence type="ECO:0000313" key="5">
    <source>
        <dbReference type="EMBL" id="CAF1316136.1"/>
    </source>
</evidence>
<dbReference type="GO" id="GO:0003723">
    <property type="term" value="F:RNA binding"/>
    <property type="evidence" value="ECO:0007669"/>
    <property type="project" value="InterPro"/>
</dbReference>
<protein>
    <recommendedName>
        <fullName evidence="4">Large ribosomal subunit protein uL1</fullName>
    </recommendedName>
</protein>
<keyword evidence="2" id="KW-0689">Ribosomal protein</keyword>
<keyword evidence="3" id="KW-0687">Ribonucleoprotein</keyword>
<dbReference type="Proteomes" id="UP000663828">
    <property type="component" value="Unassembled WGS sequence"/>
</dbReference>
<dbReference type="Pfam" id="PF00687">
    <property type="entry name" value="Ribosomal_L1"/>
    <property type="match status" value="1"/>
</dbReference>
<dbReference type="GO" id="GO:0015934">
    <property type="term" value="C:large ribosomal subunit"/>
    <property type="evidence" value="ECO:0007669"/>
    <property type="project" value="InterPro"/>
</dbReference>
<accession>A0A815EU86</accession>
<dbReference type="InterPro" id="IPR016095">
    <property type="entry name" value="Ribosomal_uL1_3-a/b-sand"/>
</dbReference>
<dbReference type="PIRSF" id="PIRSF002155">
    <property type="entry name" value="Ribosomal_L1"/>
    <property type="match status" value="1"/>
</dbReference>
<dbReference type="InterPro" id="IPR023674">
    <property type="entry name" value="Ribosomal_uL1-like"/>
</dbReference>
<dbReference type="PANTHER" id="PTHR23105">
    <property type="entry name" value="RIBOSOMAL PROTEIN L7AE FAMILY MEMBER"/>
    <property type="match status" value="1"/>
</dbReference>
<dbReference type="InterPro" id="IPR002143">
    <property type="entry name" value="Ribosomal_uL1"/>
</dbReference>
<dbReference type="CDD" id="cd00403">
    <property type="entry name" value="Ribosomal_L1"/>
    <property type="match status" value="1"/>
</dbReference>
<dbReference type="InterPro" id="IPR028364">
    <property type="entry name" value="Ribosomal_uL1/biogenesis"/>
</dbReference>
<evidence type="ECO:0000256" key="1">
    <source>
        <dbReference type="ARBA" id="ARBA00010531"/>
    </source>
</evidence>
<keyword evidence="6" id="KW-1185">Reference proteome</keyword>
<comment type="caution">
    <text evidence="5">The sequence shown here is derived from an EMBL/GenBank/DDBJ whole genome shotgun (WGS) entry which is preliminary data.</text>
</comment>
<evidence type="ECO:0000313" key="6">
    <source>
        <dbReference type="Proteomes" id="UP000663828"/>
    </source>
</evidence>
<dbReference type="SUPFAM" id="SSF56808">
    <property type="entry name" value="Ribosomal protein L1"/>
    <property type="match status" value="1"/>
</dbReference>
<dbReference type="GO" id="GO:0006412">
    <property type="term" value="P:translation"/>
    <property type="evidence" value="ECO:0007669"/>
    <property type="project" value="InterPro"/>
</dbReference>
<name>A0A815EU86_ADIRI</name>
<dbReference type="Gene3D" id="3.40.50.790">
    <property type="match status" value="1"/>
</dbReference>
<dbReference type="InterPro" id="IPR050257">
    <property type="entry name" value="eL8/uL1-like"/>
</dbReference>
<dbReference type="EMBL" id="CAJNOR010002595">
    <property type="protein sequence ID" value="CAF1316136.1"/>
    <property type="molecule type" value="Genomic_DNA"/>
</dbReference>
<gene>
    <name evidence="5" type="ORF">XAT740_LOCUS29651</name>
</gene>
<dbReference type="GO" id="GO:0003735">
    <property type="term" value="F:structural constituent of ribosome"/>
    <property type="evidence" value="ECO:0007669"/>
    <property type="project" value="InterPro"/>
</dbReference>
<dbReference type="AlphaFoldDB" id="A0A815EU86"/>
<evidence type="ECO:0000256" key="4">
    <source>
        <dbReference type="ARBA" id="ARBA00035241"/>
    </source>
</evidence>
<comment type="similarity">
    <text evidence="1">Belongs to the universal ribosomal protein uL1 family.</text>
</comment>
<proteinExistence type="inferred from homology"/>